<feature type="compositionally biased region" description="Gly residues" evidence="16">
    <location>
        <begin position="225"/>
        <end position="241"/>
    </location>
</feature>
<keyword evidence="13" id="KW-1015">Disulfide bond</keyword>
<feature type="compositionally biased region" description="Gly residues" evidence="16">
    <location>
        <begin position="202"/>
        <end position="215"/>
    </location>
</feature>
<keyword evidence="10" id="KW-1133">Transmembrane helix</keyword>
<evidence type="ECO:0000259" key="17">
    <source>
        <dbReference type="Pfam" id="PF12810"/>
    </source>
</evidence>
<keyword evidence="15" id="KW-0325">Glycoprotein</keyword>
<evidence type="ECO:0000256" key="13">
    <source>
        <dbReference type="ARBA" id="ARBA00023157"/>
    </source>
</evidence>
<keyword evidence="9" id="KW-0067">ATP-binding</keyword>
<dbReference type="NCBIfam" id="TIGR01451">
    <property type="entry name" value="B_ant_repeat"/>
    <property type="match status" value="1"/>
</dbReference>
<evidence type="ECO:0000256" key="1">
    <source>
        <dbReference type="ARBA" id="ARBA00004251"/>
    </source>
</evidence>
<dbReference type="Gene3D" id="2.60.40.740">
    <property type="match status" value="1"/>
</dbReference>
<evidence type="ECO:0000313" key="20">
    <source>
        <dbReference type="Proteomes" id="UP001589647"/>
    </source>
</evidence>
<evidence type="ECO:0000256" key="15">
    <source>
        <dbReference type="ARBA" id="ARBA00023180"/>
    </source>
</evidence>
<dbReference type="Pfam" id="PF25549">
    <property type="entry name" value="DUF7927"/>
    <property type="match status" value="1"/>
</dbReference>
<evidence type="ECO:0000256" key="8">
    <source>
        <dbReference type="ARBA" id="ARBA00022777"/>
    </source>
</evidence>
<dbReference type="EMBL" id="JBHMEI010000023">
    <property type="protein sequence ID" value="MFB9205013.1"/>
    <property type="molecule type" value="Genomic_DNA"/>
</dbReference>
<feature type="compositionally biased region" description="Gly residues" evidence="16">
    <location>
        <begin position="174"/>
        <end position="191"/>
    </location>
</feature>
<keyword evidence="12" id="KW-0829">Tyrosine-protein kinase</keyword>
<keyword evidence="20" id="KW-1185">Reference proteome</keyword>
<dbReference type="InterPro" id="IPR055163">
    <property type="entry name" value="ALK/LTK-like_GRD"/>
</dbReference>
<evidence type="ECO:0000256" key="14">
    <source>
        <dbReference type="ARBA" id="ARBA00023170"/>
    </source>
</evidence>
<comment type="subcellular location">
    <subcellularLocation>
        <location evidence="1">Cell membrane</location>
        <topology evidence="1">Single-pass type I membrane protein</topology>
    </subcellularLocation>
</comment>
<keyword evidence="6" id="KW-0732">Signal</keyword>
<feature type="compositionally biased region" description="Gly residues" evidence="16">
    <location>
        <begin position="141"/>
        <end position="163"/>
    </location>
</feature>
<name>A0ABV5IKH1_9ACTN</name>
<keyword evidence="7" id="KW-0547">Nucleotide-binding</keyword>
<evidence type="ECO:0000256" key="12">
    <source>
        <dbReference type="ARBA" id="ARBA00023137"/>
    </source>
</evidence>
<keyword evidence="5" id="KW-0812">Transmembrane</keyword>
<evidence type="ECO:0000256" key="3">
    <source>
        <dbReference type="ARBA" id="ARBA00022475"/>
    </source>
</evidence>
<feature type="compositionally biased region" description="Gly residues" evidence="16">
    <location>
        <begin position="116"/>
        <end position="125"/>
    </location>
</feature>
<comment type="caution">
    <text evidence="19">The sequence shown here is derived from an EMBL/GenBank/DDBJ whole genome shotgun (WGS) entry which is preliminary data.</text>
</comment>
<evidence type="ECO:0000256" key="10">
    <source>
        <dbReference type="ARBA" id="ARBA00022989"/>
    </source>
</evidence>
<dbReference type="RefSeq" id="WP_189651587.1">
    <property type="nucleotide sequence ID" value="NZ_BMRC01000020.1"/>
</dbReference>
<feature type="domain" description="DUF7927" evidence="18">
    <location>
        <begin position="300"/>
        <end position="405"/>
    </location>
</feature>
<feature type="domain" description="ALK/LTK-like glycine-rich" evidence="17">
    <location>
        <begin position="41"/>
        <end position="258"/>
    </location>
</feature>
<evidence type="ECO:0000313" key="19">
    <source>
        <dbReference type="EMBL" id="MFB9205013.1"/>
    </source>
</evidence>
<evidence type="ECO:0000256" key="6">
    <source>
        <dbReference type="ARBA" id="ARBA00022729"/>
    </source>
</evidence>
<feature type="region of interest" description="Disordered" evidence="16">
    <location>
        <begin position="141"/>
        <end position="245"/>
    </location>
</feature>
<proteinExistence type="predicted"/>
<dbReference type="Proteomes" id="UP001589647">
    <property type="component" value="Unassembled WGS sequence"/>
</dbReference>
<feature type="region of interest" description="Disordered" evidence="16">
    <location>
        <begin position="82"/>
        <end position="127"/>
    </location>
</feature>
<keyword evidence="4" id="KW-0808">Transferase</keyword>
<protein>
    <recommendedName>
        <fullName evidence="2">receptor protein-tyrosine kinase</fullName>
        <ecNumber evidence="2">2.7.10.1</ecNumber>
    </recommendedName>
</protein>
<evidence type="ECO:0000256" key="5">
    <source>
        <dbReference type="ARBA" id="ARBA00022692"/>
    </source>
</evidence>
<evidence type="ECO:0000256" key="9">
    <source>
        <dbReference type="ARBA" id="ARBA00022840"/>
    </source>
</evidence>
<organism evidence="19 20">
    <name type="scientific">Nonomuraea spiralis</name>
    <dbReference type="NCBI Taxonomy" id="46182"/>
    <lineage>
        <taxon>Bacteria</taxon>
        <taxon>Bacillati</taxon>
        <taxon>Actinomycetota</taxon>
        <taxon>Actinomycetes</taxon>
        <taxon>Streptosporangiales</taxon>
        <taxon>Streptosporangiaceae</taxon>
        <taxon>Nonomuraea</taxon>
    </lineage>
</organism>
<keyword evidence="11" id="KW-0472">Membrane</keyword>
<evidence type="ECO:0000256" key="2">
    <source>
        <dbReference type="ARBA" id="ARBA00011902"/>
    </source>
</evidence>
<dbReference type="Pfam" id="PF12810">
    <property type="entry name" value="ALK_LTK_GRD"/>
    <property type="match status" value="1"/>
</dbReference>
<dbReference type="EC" id="2.7.10.1" evidence="2"/>
<feature type="compositionally biased region" description="Low complexity" evidence="16">
    <location>
        <begin position="164"/>
        <end position="173"/>
    </location>
</feature>
<accession>A0ABV5IKH1</accession>
<keyword evidence="14" id="KW-0675">Receptor</keyword>
<sequence length="429" mass="41371">MTAALALVPTVAQAAQGGQTFGYTGVPQTFTVPGGVCELIVDAFGAAGGTAVYGSPGGRGGEVSGTVRVNPGDELTINVGGAGTGGNLDTGEPAAAGYGGGGRPGGFQEDLTPGNGTNGGGGGGATTITLGTQPLIIAGGGGGGAGSFAGGTDGQGGDGGQNGTNGDTPNQPGAGVGGSSGGNGGAGGPGGQPVADFDLPGLPGGNAQGRTGGNGAVNLADPHMGSGGGGGGGAQGGGAGGSSSASTMYGGGGGGGSSLGPAGVTYNTGVREGNGEVTLSYDTESCGVPPTPEPCPKEKLKVDKTADRTKVSVGDQVHYRIRVTNTCDRTFLNATVTDDLTDVLDNGSLTGPIQATTGTVQRSGDTLVWTGDLSPGQTATITYTVIARTPGFLRNMVSWHCKSSEALMNCTDSTIVKVFHKSRHKPRPW</sequence>
<keyword evidence="3" id="KW-1003">Cell membrane</keyword>
<evidence type="ECO:0000256" key="16">
    <source>
        <dbReference type="SAM" id="MobiDB-lite"/>
    </source>
</evidence>
<evidence type="ECO:0000256" key="7">
    <source>
        <dbReference type="ARBA" id="ARBA00022741"/>
    </source>
</evidence>
<dbReference type="InterPro" id="IPR057687">
    <property type="entry name" value="DUF7927"/>
</dbReference>
<evidence type="ECO:0000256" key="11">
    <source>
        <dbReference type="ARBA" id="ARBA00023136"/>
    </source>
</evidence>
<gene>
    <name evidence="19" type="ORF">ACFFV7_27725</name>
</gene>
<evidence type="ECO:0000256" key="4">
    <source>
        <dbReference type="ARBA" id="ARBA00022679"/>
    </source>
</evidence>
<reference evidence="19 20" key="1">
    <citation type="submission" date="2024-09" db="EMBL/GenBank/DDBJ databases">
        <authorList>
            <person name="Sun Q."/>
            <person name="Mori K."/>
        </authorList>
    </citation>
    <scope>NUCLEOTIDE SEQUENCE [LARGE SCALE GENOMIC DNA]</scope>
    <source>
        <strain evidence="19 20">CCM 3426</strain>
    </source>
</reference>
<keyword evidence="8" id="KW-0418">Kinase</keyword>
<dbReference type="InterPro" id="IPR047589">
    <property type="entry name" value="DUF11_rpt"/>
</dbReference>
<evidence type="ECO:0000259" key="18">
    <source>
        <dbReference type="Pfam" id="PF25549"/>
    </source>
</evidence>